<reference evidence="1 2" key="1">
    <citation type="journal article" date="2021" name="Sci. Rep.">
        <title>Chromosome anchoring in Senegalese sole (Solea senegalensis) reveals sex-associated markers and genome rearrangements in flatfish.</title>
        <authorList>
            <person name="Guerrero-Cozar I."/>
            <person name="Gomez-Garrido J."/>
            <person name="Berbel C."/>
            <person name="Martinez-Blanch J.F."/>
            <person name="Alioto T."/>
            <person name="Claros M.G."/>
            <person name="Gagnaire P.A."/>
            <person name="Manchado M."/>
        </authorList>
    </citation>
    <scope>NUCLEOTIDE SEQUENCE [LARGE SCALE GENOMIC DNA]</scope>
    <source>
        <strain evidence="1">Sse05_10M</strain>
    </source>
</reference>
<dbReference type="EMBL" id="JAGKHQ010000008">
    <property type="protein sequence ID" value="KAG7510733.1"/>
    <property type="molecule type" value="Genomic_DNA"/>
</dbReference>
<dbReference type="Proteomes" id="UP000693946">
    <property type="component" value="Linkage Group LG16"/>
</dbReference>
<sequence>MPYQIKHYIETDANLQHLVKETKLALKEMFAEPDSGVGGTMVYPSLWRRKPVYFENDLFTKMLSFQQTKASQSSFFSSGFPVRPFNKLHRNLRGRLQFIKRIQRDAS</sequence>
<gene>
    <name evidence="1" type="ORF">JOB18_030059</name>
</gene>
<proteinExistence type="predicted"/>
<accession>A0AAV6S1G3</accession>
<name>A0AAV6S1G3_SOLSE</name>
<protein>
    <submittedName>
        <fullName evidence="1">Uncharacterized protein</fullName>
    </submittedName>
</protein>
<comment type="caution">
    <text evidence="1">The sequence shown here is derived from an EMBL/GenBank/DDBJ whole genome shotgun (WGS) entry which is preliminary data.</text>
</comment>
<organism evidence="1 2">
    <name type="scientific">Solea senegalensis</name>
    <name type="common">Senegalese sole</name>
    <dbReference type="NCBI Taxonomy" id="28829"/>
    <lineage>
        <taxon>Eukaryota</taxon>
        <taxon>Metazoa</taxon>
        <taxon>Chordata</taxon>
        <taxon>Craniata</taxon>
        <taxon>Vertebrata</taxon>
        <taxon>Euteleostomi</taxon>
        <taxon>Actinopterygii</taxon>
        <taxon>Neopterygii</taxon>
        <taxon>Teleostei</taxon>
        <taxon>Neoteleostei</taxon>
        <taxon>Acanthomorphata</taxon>
        <taxon>Carangaria</taxon>
        <taxon>Pleuronectiformes</taxon>
        <taxon>Pleuronectoidei</taxon>
        <taxon>Soleidae</taxon>
        <taxon>Solea</taxon>
    </lineage>
</organism>
<evidence type="ECO:0000313" key="2">
    <source>
        <dbReference type="Proteomes" id="UP000693946"/>
    </source>
</evidence>
<keyword evidence="2" id="KW-1185">Reference proteome</keyword>
<evidence type="ECO:0000313" key="1">
    <source>
        <dbReference type="EMBL" id="KAG7510733.1"/>
    </source>
</evidence>
<dbReference type="AlphaFoldDB" id="A0AAV6S1G3"/>